<accession>A0A6J5NKS1</accession>
<evidence type="ECO:0000313" key="2">
    <source>
        <dbReference type="EMBL" id="CAB4155984.1"/>
    </source>
</evidence>
<evidence type="ECO:0000256" key="1">
    <source>
        <dbReference type="SAM" id="MobiDB-lite"/>
    </source>
</evidence>
<feature type="compositionally biased region" description="Acidic residues" evidence="1">
    <location>
        <begin position="21"/>
        <end position="38"/>
    </location>
</feature>
<sequence>MSSTIEPETLPETANAPELPDAPETELPETEAPEEAESEVVVTFGDEAPPEEAEATPETNPIRQLREERQRLVRENKELQEKLRAKEAPAPEVPLGAMPSLEAHDYDEDKFKLALQDWFERKRAADEAAAKANAEARAKEEAWHAKLAEYGEAKTKLKMPDYEEAEERVQSLFDVTQQGVMIAGADNPALLVYALGKYPAKAKELAAIKDPVKFAFAVARLETQMKTTSRTRPAPPAPETPMKSTAPSRSATNATLDRLRDEADRTGDRTKVAAYMRQLKAQPRK</sequence>
<dbReference type="EMBL" id="LR796632">
    <property type="protein sequence ID" value="CAB4155984.1"/>
    <property type="molecule type" value="Genomic_DNA"/>
</dbReference>
<feature type="compositionally biased region" description="Polar residues" evidence="1">
    <location>
        <begin position="242"/>
        <end position="255"/>
    </location>
</feature>
<feature type="region of interest" description="Disordered" evidence="1">
    <location>
        <begin position="1"/>
        <end position="69"/>
    </location>
</feature>
<proteinExistence type="predicted"/>
<reference evidence="2" key="1">
    <citation type="submission" date="2020-04" db="EMBL/GenBank/DDBJ databases">
        <authorList>
            <person name="Chiriac C."/>
            <person name="Salcher M."/>
            <person name="Ghai R."/>
            <person name="Kavagutti S V."/>
        </authorList>
    </citation>
    <scope>NUCLEOTIDE SEQUENCE</scope>
</reference>
<protein>
    <recommendedName>
        <fullName evidence="3">Scaffolding protein</fullName>
    </recommendedName>
</protein>
<feature type="region of interest" description="Disordered" evidence="1">
    <location>
        <begin position="225"/>
        <end position="271"/>
    </location>
</feature>
<evidence type="ECO:0008006" key="3">
    <source>
        <dbReference type="Google" id="ProtNLM"/>
    </source>
</evidence>
<gene>
    <name evidence="2" type="ORF">UFOVP670_48</name>
</gene>
<name>A0A6J5NKS1_9CAUD</name>
<feature type="compositionally biased region" description="Basic and acidic residues" evidence="1">
    <location>
        <begin position="257"/>
        <end position="271"/>
    </location>
</feature>
<organism evidence="2">
    <name type="scientific">uncultured Caudovirales phage</name>
    <dbReference type="NCBI Taxonomy" id="2100421"/>
    <lineage>
        <taxon>Viruses</taxon>
        <taxon>Duplodnaviria</taxon>
        <taxon>Heunggongvirae</taxon>
        <taxon>Uroviricota</taxon>
        <taxon>Caudoviricetes</taxon>
        <taxon>Peduoviridae</taxon>
        <taxon>Maltschvirus</taxon>
        <taxon>Maltschvirus maltsch</taxon>
    </lineage>
</organism>